<dbReference type="AlphaFoldDB" id="A0A5C6MQT6"/>
<organism evidence="1 2">
    <name type="scientific">Takifugu flavidus</name>
    <name type="common">sansaifugu</name>
    <dbReference type="NCBI Taxonomy" id="433684"/>
    <lineage>
        <taxon>Eukaryota</taxon>
        <taxon>Metazoa</taxon>
        <taxon>Chordata</taxon>
        <taxon>Craniata</taxon>
        <taxon>Vertebrata</taxon>
        <taxon>Euteleostomi</taxon>
        <taxon>Actinopterygii</taxon>
        <taxon>Neopterygii</taxon>
        <taxon>Teleostei</taxon>
        <taxon>Neoteleostei</taxon>
        <taxon>Acanthomorphata</taxon>
        <taxon>Eupercaria</taxon>
        <taxon>Tetraodontiformes</taxon>
        <taxon>Tetradontoidea</taxon>
        <taxon>Tetraodontidae</taxon>
        <taxon>Takifugu</taxon>
    </lineage>
</organism>
<comment type="caution">
    <text evidence="1">The sequence shown here is derived from an EMBL/GenBank/DDBJ whole genome shotgun (WGS) entry which is preliminary data.</text>
</comment>
<name>A0A5C6MQT6_9TELE</name>
<dbReference type="EMBL" id="RHFK02000021">
    <property type="protein sequence ID" value="TWW57145.1"/>
    <property type="molecule type" value="Genomic_DNA"/>
</dbReference>
<sequence length="47" mass="5494">MTGGCWVLQLRDDKPVQEEDWVLCQHPECAERRRASKCVYWIRAGSS</sequence>
<gene>
    <name evidence="1" type="ORF">D4764_08G0011320</name>
</gene>
<proteinExistence type="predicted"/>
<evidence type="ECO:0000313" key="1">
    <source>
        <dbReference type="EMBL" id="TWW57145.1"/>
    </source>
</evidence>
<evidence type="ECO:0000313" key="2">
    <source>
        <dbReference type="Proteomes" id="UP000324091"/>
    </source>
</evidence>
<dbReference type="Proteomes" id="UP000324091">
    <property type="component" value="Chromosome 8"/>
</dbReference>
<keyword evidence="2" id="KW-1185">Reference proteome</keyword>
<reference evidence="1 2" key="1">
    <citation type="submission" date="2019-04" db="EMBL/GenBank/DDBJ databases">
        <title>Chromosome genome assembly for Takifugu flavidus.</title>
        <authorList>
            <person name="Xiao S."/>
        </authorList>
    </citation>
    <scope>NUCLEOTIDE SEQUENCE [LARGE SCALE GENOMIC DNA]</scope>
    <source>
        <strain evidence="1">HTHZ2018</strain>
        <tissue evidence="1">Muscle</tissue>
    </source>
</reference>
<protein>
    <submittedName>
        <fullName evidence="1">Uncharacterized protein</fullName>
    </submittedName>
</protein>
<accession>A0A5C6MQT6</accession>